<protein>
    <submittedName>
        <fullName evidence="4">HPP family protein</fullName>
    </submittedName>
</protein>
<sequence length="194" mass="18903">MTAEPSVGTAPAPAPTPAPAPAAPSPAPAATGRLTGRAPARPPALTVAVATAGSVAGLVLLVAIGAWLDQVWLIPPLAASSALVFGAPALPLAQPRSVVGGQLLSALTGFAVLAVAGSSAWGAGVAGGLALGVMMLARTPHSPAAATAVIVVAQSPDPLVFLLLLAAASSLLVAVGVATSRLRPAAPRYPTYWW</sequence>
<keyword evidence="5" id="KW-1185">Reference proteome</keyword>
<dbReference type="PANTHER" id="PTHR33741:SF5">
    <property type="entry name" value="TRANSMEMBRANE PROTEIN DDB_G0269096-RELATED"/>
    <property type="match status" value="1"/>
</dbReference>
<reference evidence="4 5" key="1">
    <citation type="submission" date="2024-10" db="EMBL/GenBank/DDBJ databases">
        <authorList>
            <person name="Cho J.-C."/>
        </authorList>
    </citation>
    <scope>NUCLEOTIDE SEQUENCE [LARGE SCALE GENOMIC DNA]</scope>
    <source>
        <strain evidence="4 5">KCTC29696</strain>
    </source>
</reference>
<keyword evidence="2" id="KW-0472">Membrane</keyword>
<organism evidence="4 5">
    <name type="scientific">Streptomyces chitinivorans</name>
    <dbReference type="NCBI Taxonomy" id="1257027"/>
    <lineage>
        <taxon>Bacteria</taxon>
        <taxon>Bacillati</taxon>
        <taxon>Actinomycetota</taxon>
        <taxon>Actinomycetes</taxon>
        <taxon>Kitasatosporales</taxon>
        <taxon>Streptomycetaceae</taxon>
        <taxon>Streptomyces</taxon>
    </lineage>
</organism>
<name>A0ABW7HTD7_9ACTN</name>
<dbReference type="InterPro" id="IPR058581">
    <property type="entry name" value="TM_HPP"/>
</dbReference>
<dbReference type="InterPro" id="IPR007065">
    <property type="entry name" value="HPP"/>
</dbReference>
<feature type="transmembrane region" description="Helical" evidence="2">
    <location>
        <begin position="44"/>
        <end position="67"/>
    </location>
</feature>
<dbReference type="RefSeq" id="WP_394631152.1">
    <property type="nucleotide sequence ID" value="NZ_BAABEN010000002.1"/>
</dbReference>
<feature type="transmembrane region" description="Helical" evidence="2">
    <location>
        <begin position="159"/>
        <end position="178"/>
    </location>
</feature>
<comment type="caution">
    <text evidence="4">The sequence shown here is derived from an EMBL/GenBank/DDBJ whole genome shotgun (WGS) entry which is preliminary data.</text>
</comment>
<dbReference type="PANTHER" id="PTHR33741">
    <property type="entry name" value="TRANSMEMBRANE PROTEIN DDB_G0269096-RELATED"/>
    <property type="match status" value="1"/>
</dbReference>
<dbReference type="Pfam" id="PF04982">
    <property type="entry name" value="TM_HPP"/>
    <property type="match status" value="1"/>
</dbReference>
<evidence type="ECO:0000313" key="4">
    <source>
        <dbReference type="EMBL" id="MFH0249119.1"/>
    </source>
</evidence>
<evidence type="ECO:0000256" key="1">
    <source>
        <dbReference type="SAM" id="MobiDB-lite"/>
    </source>
</evidence>
<dbReference type="Proteomes" id="UP001607069">
    <property type="component" value="Unassembled WGS sequence"/>
</dbReference>
<feature type="domain" description="HPP transmembrane region" evidence="3">
    <location>
        <begin position="41"/>
        <end position="189"/>
    </location>
</feature>
<feature type="compositionally biased region" description="Pro residues" evidence="1">
    <location>
        <begin position="12"/>
        <end position="27"/>
    </location>
</feature>
<evidence type="ECO:0000259" key="3">
    <source>
        <dbReference type="Pfam" id="PF04982"/>
    </source>
</evidence>
<feature type="region of interest" description="Disordered" evidence="1">
    <location>
        <begin position="1"/>
        <end position="38"/>
    </location>
</feature>
<feature type="transmembrane region" description="Helical" evidence="2">
    <location>
        <begin position="73"/>
        <end position="92"/>
    </location>
</feature>
<evidence type="ECO:0000256" key="2">
    <source>
        <dbReference type="SAM" id="Phobius"/>
    </source>
</evidence>
<dbReference type="EMBL" id="JBIHMK010000041">
    <property type="protein sequence ID" value="MFH0249119.1"/>
    <property type="molecule type" value="Genomic_DNA"/>
</dbReference>
<keyword evidence="2" id="KW-1133">Transmembrane helix</keyword>
<gene>
    <name evidence="4" type="ORF">ACG5V6_12950</name>
</gene>
<evidence type="ECO:0000313" key="5">
    <source>
        <dbReference type="Proteomes" id="UP001607069"/>
    </source>
</evidence>
<keyword evidence="2" id="KW-0812">Transmembrane</keyword>
<proteinExistence type="predicted"/>
<feature type="transmembrane region" description="Helical" evidence="2">
    <location>
        <begin position="104"/>
        <end position="137"/>
    </location>
</feature>
<accession>A0ABW7HTD7</accession>